<evidence type="ECO:0000256" key="5">
    <source>
        <dbReference type="ARBA" id="ARBA00023136"/>
    </source>
</evidence>
<keyword evidence="5 7" id="KW-0472">Membrane</keyword>
<evidence type="ECO:0000256" key="6">
    <source>
        <dbReference type="ARBA" id="ARBA00023237"/>
    </source>
</evidence>
<reference evidence="9 10" key="1">
    <citation type="submission" date="2024-06" db="EMBL/GenBank/DDBJ databases">
        <authorList>
            <person name="Kaempfer P."/>
            <person name="Viver T."/>
        </authorList>
    </citation>
    <scope>NUCLEOTIDE SEQUENCE [LARGE SCALE GENOMIC DNA]</scope>
    <source>
        <strain evidence="9 10">ST-87</strain>
    </source>
</reference>
<dbReference type="InterPro" id="IPR023996">
    <property type="entry name" value="TonB-dep_OMP_SusC/RagA"/>
</dbReference>
<sequence length="1125" mass="125444">MKINSINCRFVFQKRLLLIMMRTFLILFCTTVFSFNTGTTFSQEKIAVEQNQLVSVKEVFKMIQKQTDYSFIYPNDFFKDAPKVQLKKGTIEVSKLLNQIVTSSNLRFEVTANKNIIIKEVLPTPEKQNTIEKVAQDTRVSGKVTDENNQPIPGVSILVKGTQIATQTDFDGNYAIKVPSAESVLVASFIGYGTKEIKIGNQSEINFQLLPETANLNEVVVVGYGTVKKSDITGSVVSIGNKELNSVGSTSPVQALQAHAAGVNISQKTGSVGAGFDITIRGINSFAGQQPLFVVDGIITESIDFLNPQDIQQIDILKDASSTAIYGSRGSNGVVIVTTKSGEGLKNRKPSIIYSGYVGIRKVVNMPDFLNGYDESVLWQRDRQVARDLVQGTPIVNSPTYGFPTVLNPDGSDYWAENLASRNGTNWLDSFLKTSTQQNHFISANGGTDNISYVVGFGYQGDDGNAVGQSFKKYNFKASVDAKVNDKFSIGTNINLAFSQQELVSRQGYTLQLFRMPTFAPAFSADGSVIQSPMNGISSNVSPYTFADGKSGWNVEQFNIISNFYLKFNPVKSLTFKSTFSPNARMQRDGEYKDRFATRSISIARFWTNNRLSYVWDNQVNYTKQFGDHNISYDFVQSATFDRTERSFSYGRDVPFNSSFYNVQSAPQRDAETGFTKSTILSYTNRVNYSYKDKYLLTGTIRWDGASRLAEGNKWSSFPSAAAAWKISEESFLQNVSEIDNLKLRLSYGYTGGYGPIGAYATQSSLNKQKYYDWDGTTANGFVPSELANTNLTWERTREWNFGTDFGFFNNRISGEINLYDRLSKGTILNRKLAVPTGWASMFDNVASISNKGVEVQLKTVNIDTGDFKWETNFIFSKNDNKIVDLYGEKQDDVPNRWFIGQPVDVVYGMVFDGVWQKDELAPADQQAMEGTAKVKDLNGDGVIDIDNDMKVLGSPNPDWIGTFSTTFTYKNWDLSATVFTKQGVYVLSPFHEEFTDFNSKVILDVPYYVRENPITPARASNTYPQASFSGQYWGEDAEEYGYPGFNKDASFVRIQNITLGYNFSPTILSKVGLSSMRLYINALNPFTFTKYDGFDPEWAGASMDGVDASNTGYAIYQLGVNIKF</sequence>
<keyword evidence="6 7" id="KW-0998">Cell outer membrane</keyword>
<evidence type="ECO:0000313" key="10">
    <source>
        <dbReference type="Proteomes" id="UP001629260"/>
    </source>
</evidence>
<dbReference type="Pfam" id="PF07715">
    <property type="entry name" value="Plug"/>
    <property type="match status" value="1"/>
</dbReference>
<dbReference type="EMBL" id="JBELQA010000003">
    <property type="protein sequence ID" value="MFL9830632.1"/>
    <property type="molecule type" value="Genomic_DNA"/>
</dbReference>
<keyword evidence="9" id="KW-0675">Receptor</keyword>
<organism evidence="9 10">
    <name type="scientific">Flavobacterium plantiphilum</name>
    <dbReference type="NCBI Taxonomy" id="3163297"/>
    <lineage>
        <taxon>Bacteria</taxon>
        <taxon>Pseudomonadati</taxon>
        <taxon>Bacteroidota</taxon>
        <taxon>Flavobacteriia</taxon>
        <taxon>Flavobacteriales</taxon>
        <taxon>Flavobacteriaceae</taxon>
        <taxon>Flavobacterium</taxon>
    </lineage>
</organism>
<dbReference type="Pfam" id="PF13715">
    <property type="entry name" value="CarbopepD_reg_2"/>
    <property type="match status" value="1"/>
</dbReference>
<evidence type="ECO:0000256" key="2">
    <source>
        <dbReference type="ARBA" id="ARBA00022448"/>
    </source>
</evidence>
<proteinExistence type="inferred from homology"/>
<dbReference type="InterPro" id="IPR037066">
    <property type="entry name" value="Plug_dom_sf"/>
</dbReference>
<keyword evidence="10" id="KW-1185">Reference proteome</keyword>
<evidence type="ECO:0000256" key="7">
    <source>
        <dbReference type="PROSITE-ProRule" id="PRU01360"/>
    </source>
</evidence>
<comment type="similarity">
    <text evidence="7">Belongs to the TonB-dependent receptor family.</text>
</comment>
<dbReference type="InterPro" id="IPR008969">
    <property type="entry name" value="CarboxyPept-like_regulatory"/>
</dbReference>
<dbReference type="InterPro" id="IPR023997">
    <property type="entry name" value="TonB-dep_OMP_SusC/RagA_CS"/>
</dbReference>
<dbReference type="Gene3D" id="2.170.130.10">
    <property type="entry name" value="TonB-dependent receptor, plug domain"/>
    <property type="match status" value="1"/>
</dbReference>
<keyword evidence="3 7" id="KW-1134">Transmembrane beta strand</keyword>
<name>A0ABW8XTF5_9FLAO</name>
<dbReference type="InterPro" id="IPR012910">
    <property type="entry name" value="Plug_dom"/>
</dbReference>
<dbReference type="Gene3D" id="2.40.170.20">
    <property type="entry name" value="TonB-dependent receptor, beta-barrel domain"/>
    <property type="match status" value="1"/>
</dbReference>
<keyword evidence="2 7" id="KW-0813">Transport</keyword>
<dbReference type="Proteomes" id="UP001629260">
    <property type="component" value="Unassembled WGS sequence"/>
</dbReference>
<dbReference type="SUPFAM" id="SSF49464">
    <property type="entry name" value="Carboxypeptidase regulatory domain-like"/>
    <property type="match status" value="1"/>
</dbReference>
<dbReference type="SUPFAM" id="SSF56935">
    <property type="entry name" value="Porins"/>
    <property type="match status" value="1"/>
</dbReference>
<evidence type="ECO:0000259" key="8">
    <source>
        <dbReference type="Pfam" id="PF07715"/>
    </source>
</evidence>
<keyword evidence="4 7" id="KW-0812">Transmembrane</keyword>
<evidence type="ECO:0000313" key="9">
    <source>
        <dbReference type="EMBL" id="MFL9830632.1"/>
    </source>
</evidence>
<dbReference type="NCBIfam" id="TIGR04057">
    <property type="entry name" value="SusC_RagA_signa"/>
    <property type="match status" value="1"/>
</dbReference>
<comment type="caution">
    <text evidence="9">The sequence shown here is derived from an EMBL/GenBank/DDBJ whole genome shotgun (WGS) entry which is preliminary data.</text>
</comment>
<dbReference type="InterPro" id="IPR039426">
    <property type="entry name" value="TonB-dep_rcpt-like"/>
</dbReference>
<dbReference type="Gene3D" id="2.60.40.1120">
    <property type="entry name" value="Carboxypeptidase-like, regulatory domain"/>
    <property type="match status" value="1"/>
</dbReference>
<gene>
    <name evidence="9" type="ORF">ABS764_07185</name>
</gene>
<comment type="subcellular location">
    <subcellularLocation>
        <location evidence="1 7">Cell outer membrane</location>
        <topology evidence="1 7">Multi-pass membrane protein</topology>
    </subcellularLocation>
</comment>
<dbReference type="PROSITE" id="PS52016">
    <property type="entry name" value="TONB_DEPENDENT_REC_3"/>
    <property type="match status" value="1"/>
</dbReference>
<feature type="domain" description="TonB-dependent receptor plug" evidence="8">
    <location>
        <begin position="229"/>
        <end position="334"/>
    </location>
</feature>
<evidence type="ECO:0000256" key="1">
    <source>
        <dbReference type="ARBA" id="ARBA00004571"/>
    </source>
</evidence>
<dbReference type="RefSeq" id="WP_408081112.1">
    <property type="nucleotide sequence ID" value="NZ_JBELQA010000003.1"/>
</dbReference>
<dbReference type="InterPro" id="IPR036942">
    <property type="entry name" value="Beta-barrel_TonB_sf"/>
</dbReference>
<dbReference type="NCBIfam" id="TIGR04056">
    <property type="entry name" value="OMP_RagA_SusC"/>
    <property type="match status" value="1"/>
</dbReference>
<protein>
    <submittedName>
        <fullName evidence="9">TonB-dependent receptor</fullName>
    </submittedName>
</protein>
<evidence type="ECO:0000256" key="3">
    <source>
        <dbReference type="ARBA" id="ARBA00022452"/>
    </source>
</evidence>
<accession>A0ABW8XTF5</accession>
<evidence type="ECO:0000256" key="4">
    <source>
        <dbReference type="ARBA" id="ARBA00022692"/>
    </source>
</evidence>